<evidence type="ECO:0000256" key="1">
    <source>
        <dbReference type="ARBA" id="ARBA00006739"/>
    </source>
</evidence>
<keyword evidence="3 5" id="KW-0808">Transferase</keyword>
<keyword evidence="2 5" id="KW-0328">Glycosyltransferase</keyword>
<name>A0ABY4H561_9BACI</name>
<evidence type="ECO:0000256" key="3">
    <source>
        <dbReference type="ARBA" id="ARBA00022679"/>
    </source>
</evidence>
<comment type="similarity">
    <text evidence="1">Belongs to the glycosyltransferase 2 family.</text>
</comment>
<accession>A0ABY4H561</accession>
<protein>
    <submittedName>
        <fullName evidence="5">Glycosyltransferase</fullName>
        <ecNumber evidence="5">2.4.-.-</ecNumber>
    </submittedName>
</protein>
<dbReference type="RefSeq" id="WP_244755302.1">
    <property type="nucleotide sequence ID" value="NZ_CP095074.1"/>
</dbReference>
<keyword evidence="6" id="KW-1185">Reference proteome</keyword>
<organism evidence="5 6">
    <name type="scientific">Halobacillus shinanisalinarum</name>
    <dbReference type="NCBI Taxonomy" id="2932258"/>
    <lineage>
        <taxon>Bacteria</taxon>
        <taxon>Bacillati</taxon>
        <taxon>Bacillota</taxon>
        <taxon>Bacilli</taxon>
        <taxon>Bacillales</taxon>
        <taxon>Bacillaceae</taxon>
        <taxon>Halobacillus</taxon>
    </lineage>
</organism>
<dbReference type="Proteomes" id="UP000831880">
    <property type="component" value="Chromosome"/>
</dbReference>
<evidence type="ECO:0000313" key="6">
    <source>
        <dbReference type="Proteomes" id="UP000831880"/>
    </source>
</evidence>
<dbReference type="Pfam" id="PF00535">
    <property type="entry name" value="Glycos_transf_2"/>
    <property type="match status" value="1"/>
</dbReference>
<proteinExistence type="inferred from homology"/>
<dbReference type="InterPro" id="IPR001173">
    <property type="entry name" value="Glyco_trans_2-like"/>
</dbReference>
<dbReference type="GO" id="GO:0016757">
    <property type="term" value="F:glycosyltransferase activity"/>
    <property type="evidence" value="ECO:0007669"/>
    <property type="project" value="UniProtKB-KW"/>
</dbReference>
<dbReference type="CDD" id="cd06423">
    <property type="entry name" value="CESA_like"/>
    <property type="match status" value="1"/>
</dbReference>
<evidence type="ECO:0000256" key="2">
    <source>
        <dbReference type="ARBA" id="ARBA00022676"/>
    </source>
</evidence>
<dbReference type="EC" id="2.4.-.-" evidence="5"/>
<dbReference type="InterPro" id="IPR029044">
    <property type="entry name" value="Nucleotide-diphossugar_trans"/>
</dbReference>
<reference evidence="5 6" key="1">
    <citation type="submission" date="2022-04" db="EMBL/GenBank/DDBJ databases">
        <title>Halobacillus sp. isolated from saltern.</title>
        <authorList>
            <person name="Won M."/>
            <person name="Lee C.-M."/>
            <person name="Woen H.-Y."/>
            <person name="Kwon S.-W."/>
        </authorList>
    </citation>
    <scope>NUCLEOTIDE SEQUENCE [LARGE SCALE GENOMIC DNA]</scope>
    <source>
        <strain evidence="5 6">SSTM10-2</strain>
    </source>
</reference>
<dbReference type="PANTHER" id="PTHR43630:SF1">
    <property type="entry name" value="POLY-BETA-1,6-N-ACETYL-D-GLUCOSAMINE SYNTHASE"/>
    <property type="match status" value="1"/>
</dbReference>
<sequence length="238" mass="27234">MKNKHGFYKSYYEWVVQFLVSLPFSHVTFMDCRISFVFFRRESNPVPIHLIKIEWPKISILIPCYNEQDTIEETINHFSRLSYPNKEIIAVNDGSQDSTGRQLQDLASIYLQLRVVDCSENRGKAQALQLASFASTAEFLVCVDADAIQYQAFESDLQKSITVLEDKLDISVQDFAYPYGIASDEIVSIVENSSISRAAILAPRSISPGNGLYRINRFLVEEKNFEMIFQESPDSFKN</sequence>
<dbReference type="EMBL" id="CP095074">
    <property type="protein sequence ID" value="UOQ95449.1"/>
    <property type="molecule type" value="Genomic_DNA"/>
</dbReference>
<dbReference type="SUPFAM" id="SSF53448">
    <property type="entry name" value="Nucleotide-diphospho-sugar transferases"/>
    <property type="match status" value="1"/>
</dbReference>
<feature type="domain" description="Glycosyltransferase 2-like" evidence="4">
    <location>
        <begin position="59"/>
        <end position="166"/>
    </location>
</feature>
<evidence type="ECO:0000313" key="5">
    <source>
        <dbReference type="EMBL" id="UOQ95449.1"/>
    </source>
</evidence>
<dbReference type="Gene3D" id="3.90.550.10">
    <property type="entry name" value="Spore Coat Polysaccharide Biosynthesis Protein SpsA, Chain A"/>
    <property type="match status" value="1"/>
</dbReference>
<gene>
    <name evidence="5" type="ORF">MUO14_11285</name>
</gene>
<evidence type="ECO:0000259" key="4">
    <source>
        <dbReference type="Pfam" id="PF00535"/>
    </source>
</evidence>
<dbReference type="PANTHER" id="PTHR43630">
    <property type="entry name" value="POLY-BETA-1,6-N-ACETYL-D-GLUCOSAMINE SYNTHASE"/>
    <property type="match status" value="1"/>
</dbReference>